<keyword evidence="12" id="KW-1185">Reference proteome</keyword>
<dbReference type="SMART" id="SM00387">
    <property type="entry name" value="HATPase_c"/>
    <property type="match status" value="1"/>
</dbReference>
<organism evidence="11 12">
    <name type="scientific">Mucilaginibacter antarcticus</name>
    <dbReference type="NCBI Taxonomy" id="1855725"/>
    <lineage>
        <taxon>Bacteria</taxon>
        <taxon>Pseudomonadati</taxon>
        <taxon>Bacteroidota</taxon>
        <taxon>Sphingobacteriia</taxon>
        <taxon>Sphingobacteriales</taxon>
        <taxon>Sphingobacteriaceae</taxon>
        <taxon>Mucilaginibacter</taxon>
    </lineage>
</organism>
<dbReference type="InterPro" id="IPR005467">
    <property type="entry name" value="His_kinase_dom"/>
</dbReference>
<sequence>MHFPNNVFAITLILSGLITLGIAWMVFKKTGGAVRWFGYVMVFIALWAITYGCELSSNTLQQMLFWINIEYLGIGLLPPLWAIFVIGFVGKESWLTPLTRVLIFSIGVITVLMVWTNPLHHLHYSSVAVDNSGPFPLLSHHVGIWYRIHTAYFYILLGGGLLLIASRFKKADEFIKKQNRIILIGAMIPWLVNIAYLFVIRPFGHLDLTPFAFMALSLFIAIGLLGFKLFDIVPIARGKIFDALQEGVLVLDARDRVVDINPPMRQIIGANIDQVIGKTTAHLFPGFADLNNTVCYNHENGRVAIQLEDGRYFSVTLTSLFENKTVYSGKIMLFRDITERKQTEYKLKELNQLKDRLFSIISHDLRSPLLSLMDILKMASDGMVSEHEFKSYLPTLSENIGYTSGLVENLLQWSKSQLEGTVINAIQFDIKDNAVYVLNSFGQAAADKGISLQSNIQLATIVYADMDMIQAVLRNLVSNAIKFCTAGDKIAISADIKSNIATILVADTGVGIGAENIERLFGNNNFTTRGTINEQGTGLGLLLCKDFVEKNGGTIGVESKIGEGSRFYFTLPINVVAYEF</sequence>
<dbReference type="PROSITE" id="PS50112">
    <property type="entry name" value="PAS"/>
    <property type="match status" value="1"/>
</dbReference>
<dbReference type="SUPFAM" id="SSF47384">
    <property type="entry name" value="Homodimeric domain of signal transducing histidine kinase"/>
    <property type="match status" value="1"/>
</dbReference>
<protein>
    <recommendedName>
        <fullName evidence="2">histidine kinase</fullName>
        <ecNumber evidence="2">2.7.13.3</ecNumber>
    </recommendedName>
</protein>
<dbReference type="SMART" id="SM00388">
    <property type="entry name" value="HisKA"/>
    <property type="match status" value="1"/>
</dbReference>
<dbReference type="NCBIfam" id="TIGR00229">
    <property type="entry name" value="sensory_box"/>
    <property type="match status" value="1"/>
</dbReference>
<dbReference type="PANTHER" id="PTHR43711:SF31">
    <property type="entry name" value="HISTIDINE KINASE"/>
    <property type="match status" value="1"/>
</dbReference>
<comment type="caution">
    <text evidence="11">The sequence shown here is derived from an EMBL/GenBank/DDBJ whole genome shotgun (WGS) entry which is preliminary data.</text>
</comment>
<dbReference type="InterPro" id="IPR003594">
    <property type="entry name" value="HATPase_dom"/>
</dbReference>
<dbReference type="SUPFAM" id="SSF55785">
    <property type="entry name" value="PYP-like sensor domain (PAS domain)"/>
    <property type="match status" value="1"/>
</dbReference>
<dbReference type="Pfam" id="PF16927">
    <property type="entry name" value="HisKA_7TM"/>
    <property type="match status" value="1"/>
</dbReference>
<dbReference type="PROSITE" id="PS50109">
    <property type="entry name" value="HIS_KIN"/>
    <property type="match status" value="1"/>
</dbReference>
<dbReference type="InterPro" id="IPR050736">
    <property type="entry name" value="Sensor_HK_Regulatory"/>
</dbReference>
<dbReference type="InterPro" id="IPR000700">
    <property type="entry name" value="PAS-assoc_C"/>
</dbReference>
<dbReference type="EMBL" id="JBHUON010000002">
    <property type="protein sequence ID" value="MFD2863649.1"/>
    <property type="molecule type" value="Genomic_DNA"/>
</dbReference>
<feature type="domain" description="PAC" evidence="10">
    <location>
        <begin position="299"/>
        <end position="349"/>
    </location>
</feature>
<feature type="transmembrane region" description="Helical" evidence="7">
    <location>
        <begin position="180"/>
        <end position="199"/>
    </location>
</feature>
<dbReference type="SUPFAM" id="SSF55874">
    <property type="entry name" value="ATPase domain of HSP90 chaperone/DNA topoisomerase II/histidine kinase"/>
    <property type="match status" value="1"/>
</dbReference>
<feature type="transmembrane region" description="Helical" evidence="7">
    <location>
        <begin position="64"/>
        <end position="89"/>
    </location>
</feature>
<keyword evidence="7" id="KW-0472">Membrane</keyword>
<evidence type="ECO:0000313" key="11">
    <source>
        <dbReference type="EMBL" id="MFD2863649.1"/>
    </source>
</evidence>
<dbReference type="PROSITE" id="PS50113">
    <property type="entry name" value="PAC"/>
    <property type="match status" value="1"/>
</dbReference>
<keyword evidence="3" id="KW-0597">Phosphoprotein</keyword>
<dbReference type="Pfam" id="PF00512">
    <property type="entry name" value="HisKA"/>
    <property type="match status" value="1"/>
</dbReference>
<dbReference type="Pfam" id="PF02518">
    <property type="entry name" value="HATPase_c"/>
    <property type="match status" value="1"/>
</dbReference>
<dbReference type="PANTHER" id="PTHR43711">
    <property type="entry name" value="TWO-COMPONENT HISTIDINE KINASE"/>
    <property type="match status" value="1"/>
</dbReference>
<dbReference type="Pfam" id="PF08448">
    <property type="entry name" value="PAS_4"/>
    <property type="match status" value="1"/>
</dbReference>
<dbReference type="EC" id="2.7.13.3" evidence="2"/>
<feature type="domain" description="PAS" evidence="9">
    <location>
        <begin position="239"/>
        <end position="279"/>
    </location>
</feature>
<dbReference type="InterPro" id="IPR013656">
    <property type="entry name" value="PAS_4"/>
</dbReference>
<dbReference type="GO" id="GO:0016301">
    <property type="term" value="F:kinase activity"/>
    <property type="evidence" value="ECO:0007669"/>
    <property type="project" value="UniProtKB-KW"/>
</dbReference>
<dbReference type="Gene3D" id="3.30.565.10">
    <property type="entry name" value="Histidine kinase-like ATPase, C-terminal domain"/>
    <property type="match status" value="1"/>
</dbReference>
<dbReference type="CDD" id="cd00082">
    <property type="entry name" value="HisKA"/>
    <property type="match status" value="1"/>
</dbReference>
<feature type="transmembrane region" description="Helical" evidence="7">
    <location>
        <begin position="6"/>
        <end position="27"/>
    </location>
</feature>
<evidence type="ECO:0000256" key="2">
    <source>
        <dbReference type="ARBA" id="ARBA00012438"/>
    </source>
</evidence>
<evidence type="ECO:0000256" key="4">
    <source>
        <dbReference type="ARBA" id="ARBA00022679"/>
    </source>
</evidence>
<proteinExistence type="predicted"/>
<evidence type="ECO:0000256" key="6">
    <source>
        <dbReference type="ARBA" id="ARBA00023012"/>
    </source>
</evidence>
<evidence type="ECO:0000259" key="10">
    <source>
        <dbReference type="PROSITE" id="PS50113"/>
    </source>
</evidence>
<dbReference type="PRINTS" id="PR00344">
    <property type="entry name" value="BCTRLSENSOR"/>
</dbReference>
<keyword evidence="5 11" id="KW-0418">Kinase</keyword>
<dbReference type="InterPro" id="IPR035965">
    <property type="entry name" value="PAS-like_dom_sf"/>
</dbReference>
<feature type="domain" description="Histidine kinase" evidence="8">
    <location>
        <begin position="360"/>
        <end position="575"/>
    </location>
</feature>
<evidence type="ECO:0000256" key="1">
    <source>
        <dbReference type="ARBA" id="ARBA00000085"/>
    </source>
</evidence>
<accession>A0ABW5XIW8</accession>
<dbReference type="InterPro" id="IPR036890">
    <property type="entry name" value="HATPase_C_sf"/>
</dbReference>
<dbReference type="InterPro" id="IPR003661">
    <property type="entry name" value="HisK_dim/P_dom"/>
</dbReference>
<feature type="transmembrane region" description="Helical" evidence="7">
    <location>
        <begin position="101"/>
        <end position="124"/>
    </location>
</feature>
<dbReference type="CDD" id="cd00130">
    <property type="entry name" value="PAS"/>
    <property type="match status" value="1"/>
</dbReference>
<evidence type="ECO:0000256" key="3">
    <source>
        <dbReference type="ARBA" id="ARBA00022553"/>
    </source>
</evidence>
<name>A0ABW5XIW8_9SPHI</name>
<feature type="transmembrane region" description="Helical" evidence="7">
    <location>
        <begin position="211"/>
        <end position="230"/>
    </location>
</feature>
<evidence type="ECO:0000313" key="12">
    <source>
        <dbReference type="Proteomes" id="UP001597601"/>
    </source>
</evidence>
<evidence type="ECO:0000256" key="5">
    <source>
        <dbReference type="ARBA" id="ARBA00022777"/>
    </source>
</evidence>
<comment type="catalytic activity">
    <reaction evidence="1">
        <text>ATP + protein L-histidine = ADP + protein N-phospho-L-histidine.</text>
        <dbReference type="EC" id="2.7.13.3"/>
    </reaction>
</comment>
<evidence type="ECO:0000259" key="8">
    <source>
        <dbReference type="PROSITE" id="PS50109"/>
    </source>
</evidence>
<evidence type="ECO:0000259" key="9">
    <source>
        <dbReference type="PROSITE" id="PS50112"/>
    </source>
</evidence>
<dbReference type="InterPro" id="IPR004358">
    <property type="entry name" value="Sig_transdc_His_kin-like_C"/>
</dbReference>
<reference evidence="12" key="1">
    <citation type="journal article" date="2019" name="Int. J. Syst. Evol. Microbiol.">
        <title>The Global Catalogue of Microorganisms (GCM) 10K type strain sequencing project: providing services to taxonomists for standard genome sequencing and annotation.</title>
        <authorList>
            <consortium name="The Broad Institute Genomics Platform"/>
            <consortium name="The Broad Institute Genome Sequencing Center for Infectious Disease"/>
            <person name="Wu L."/>
            <person name="Ma J."/>
        </authorList>
    </citation>
    <scope>NUCLEOTIDE SEQUENCE [LARGE SCALE GENOMIC DNA]</scope>
    <source>
        <strain evidence="12">KCTC 52232</strain>
    </source>
</reference>
<dbReference type="RefSeq" id="WP_377123376.1">
    <property type="nucleotide sequence ID" value="NZ_JBHUON010000002.1"/>
</dbReference>
<feature type="transmembrane region" description="Helical" evidence="7">
    <location>
        <begin position="144"/>
        <end position="168"/>
    </location>
</feature>
<keyword evidence="7" id="KW-0812">Transmembrane</keyword>
<feature type="transmembrane region" description="Helical" evidence="7">
    <location>
        <begin position="34"/>
        <end position="52"/>
    </location>
</feature>
<evidence type="ECO:0000256" key="7">
    <source>
        <dbReference type="SAM" id="Phobius"/>
    </source>
</evidence>
<dbReference type="InterPro" id="IPR031621">
    <property type="entry name" value="HisKA_7TM"/>
</dbReference>
<dbReference type="Gene3D" id="1.10.287.130">
    <property type="match status" value="1"/>
</dbReference>
<dbReference type="Gene3D" id="3.30.450.20">
    <property type="entry name" value="PAS domain"/>
    <property type="match status" value="1"/>
</dbReference>
<keyword evidence="4" id="KW-0808">Transferase</keyword>
<dbReference type="InterPro" id="IPR000014">
    <property type="entry name" value="PAS"/>
</dbReference>
<gene>
    <name evidence="11" type="ORF">ACFSYC_03020</name>
</gene>
<dbReference type="InterPro" id="IPR036097">
    <property type="entry name" value="HisK_dim/P_sf"/>
</dbReference>
<keyword evidence="6" id="KW-0902">Two-component regulatory system</keyword>
<keyword evidence="7" id="KW-1133">Transmembrane helix</keyword>
<dbReference type="SMART" id="SM00091">
    <property type="entry name" value="PAS"/>
    <property type="match status" value="1"/>
</dbReference>
<dbReference type="Proteomes" id="UP001597601">
    <property type="component" value="Unassembled WGS sequence"/>
</dbReference>